<evidence type="ECO:0000313" key="4">
    <source>
        <dbReference type="EMBL" id="PFX24468.1"/>
    </source>
</evidence>
<dbReference type="InterPro" id="IPR046338">
    <property type="entry name" value="GAIN_dom_sf"/>
</dbReference>
<dbReference type="AlphaFoldDB" id="A0A2B4S7D4"/>
<sequence>MKSTLRFSAGPKSHSSLICKSVTNAYLLSASSFTSTTSPDSTSVISPTATATVVASSTARIVYAPPPQVTSVKFSKTATKILIQFNVEVQFVSAEETCDEFFNNATVTTLGGYAECSLGHTKEVEIILGEGATINVGDPIEFKADVFKAHNEENGRFLNGSSSVDSPDVHLKPVPIIKGPNVLSSCGNLSLSGSQSFGSGGRPLIFKWSLISPNAGSNVTAITDILSNLSSNSDRVEIPGSLVESNETYLFKLEVANFLNTSEFEETTHSVIKVSDPVPALTLSSSIDLSEGKMFVSEEFHIRATVIVAPCASDARVQTSWAVTCSDPSAKDKVESSDGFRATKNQNTLKISKGVFTSDVNCTFTVTASMKYDPSVKTSISQDIKALPSPLEAAILGGDRLIGRNSGAIKLDAKTLTIDPDGTNHELSCSWSCAVLGGGLCNPTVDNDFILSTANGCITEVQSNHFFAGKTYVISVDVTKGSRSAAASIELTVVEGEPPAVWVDVANIKMNPNDRLTLQGYYKTNTEPTKVEWSCSEEQGFSFVELSGYNPVTSFKPGNNSFVLLTLPLNLLKPDSKYRFKLTINEGNEEGEASLAVHVRAGPTAGPSAGLSVSPISVQALNVVTLSASGWVTDQDAYPIRYSFGLLVEKDVCEAFGLPSNDLEREQIVPQGSGSDYILSLCVVVLDKFNSFAIRTFNITSSPPSSDDLTPDALESLLQSTVDNPLQSGNVDGALGAVMSIVDTVQTSNETTDEVKTNISRRTEEVVLDIVESTVIDQDLAFPLLTVLVKTNITASENSSRTANAALKILQKLDDKPLSDDLAGDFYTWVADLADDSIDNNDGLKETVGNALEKFADNIGTELKCGDPPREVSDDRLGSVKVQVAELKEEIVSSSRPGAPRFDPGPQLSKEYSGTRECGGGKLCCGVFLKMIRYEKNLIVADESKQTDDSQVVSSQIIGVDLRDPITKTPLVIQSLVHPLKLFFFIPSVPKEKKLGCVYFDEDKMVWLKTGLKAVGPVSSNFTCESTHATYFAPSHDSVLTKEQSSTDATGAIVGLVMGLLMGLLAVLLVILFILWKKHQKVTTELPQLEHRL</sequence>
<dbReference type="PANTHER" id="PTHR15332">
    <property type="entry name" value="PROPROTEIN CONVERTASE SUBTILISIN_KEXIN TYPE 5-LIKE"/>
    <property type="match status" value="1"/>
</dbReference>
<feature type="transmembrane region" description="Helical" evidence="2">
    <location>
        <begin position="1052"/>
        <end position="1076"/>
    </location>
</feature>
<evidence type="ECO:0000256" key="2">
    <source>
        <dbReference type="SAM" id="Phobius"/>
    </source>
</evidence>
<dbReference type="InterPro" id="IPR002859">
    <property type="entry name" value="PKD/REJ-like"/>
</dbReference>
<feature type="region of interest" description="Disordered" evidence="1">
    <location>
        <begin position="893"/>
        <end position="913"/>
    </location>
</feature>
<organism evidence="4 5">
    <name type="scientific">Stylophora pistillata</name>
    <name type="common">Smooth cauliflower coral</name>
    <dbReference type="NCBI Taxonomy" id="50429"/>
    <lineage>
        <taxon>Eukaryota</taxon>
        <taxon>Metazoa</taxon>
        <taxon>Cnidaria</taxon>
        <taxon>Anthozoa</taxon>
        <taxon>Hexacorallia</taxon>
        <taxon>Scleractinia</taxon>
        <taxon>Astrocoeniina</taxon>
        <taxon>Pocilloporidae</taxon>
        <taxon>Stylophora</taxon>
    </lineage>
</organism>
<name>A0A2B4S7D4_STYPI</name>
<dbReference type="OrthoDB" id="5985337at2759"/>
<dbReference type="PANTHER" id="PTHR15332:SF175">
    <property type="entry name" value="PROPROTEIN CONVERTASE SUBTILISIN_KEXIN TYPE 5-LIKE"/>
    <property type="match status" value="1"/>
</dbReference>
<dbReference type="Proteomes" id="UP000225706">
    <property type="component" value="Unassembled WGS sequence"/>
</dbReference>
<protein>
    <recommendedName>
        <fullName evidence="3">PKD/REJ-like domain-containing protein</fullName>
    </recommendedName>
</protein>
<comment type="caution">
    <text evidence="4">The sequence shown here is derived from an EMBL/GenBank/DDBJ whole genome shotgun (WGS) entry which is preliminary data.</text>
</comment>
<feature type="domain" description="PKD/REJ-like" evidence="3">
    <location>
        <begin position="307"/>
        <end position="735"/>
    </location>
</feature>
<evidence type="ECO:0000256" key="1">
    <source>
        <dbReference type="SAM" id="MobiDB-lite"/>
    </source>
</evidence>
<gene>
    <name evidence="4" type="ORF">AWC38_SpisGene10933</name>
</gene>
<dbReference type="Pfam" id="PF02010">
    <property type="entry name" value="REJ"/>
    <property type="match status" value="1"/>
</dbReference>
<keyword evidence="5" id="KW-1185">Reference proteome</keyword>
<reference evidence="5" key="1">
    <citation type="journal article" date="2017" name="bioRxiv">
        <title>Comparative analysis of the genomes of Stylophora pistillata and Acropora digitifera provides evidence for extensive differences between species of corals.</title>
        <authorList>
            <person name="Voolstra C.R."/>
            <person name="Li Y."/>
            <person name="Liew Y.J."/>
            <person name="Baumgarten S."/>
            <person name="Zoccola D."/>
            <person name="Flot J.-F."/>
            <person name="Tambutte S."/>
            <person name="Allemand D."/>
            <person name="Aranda M."/>
        </authorList>
    </citation>
    <scope>NUCLEOTIDE SEQUENCE [LARGE SCALE GENOMIC DNA]</scope>
</reference>
<evidence type="ECO:0000259" key="3">
    <source>
        <dbReference type="Pfam" id="PF02010"/>
    </source>
</evidence>
<keyword evidence="2" id="KW-0472">Membrane</keyword>
<keyword evidence="2" id="KW-0812">Transmembrane</keyword>
<evidence type="ECO:0000313" key="5">
    <source>
        <dbReference type="Proteomes" id="UP000225706"/>
    </source>
</evidence>
<accession>A0A2B4S7D4</accession>
<proteinExistence type="predicted"/>
<dbReference type="Gene3D" id="2.60.220.50">
    <property type="match status" value="1"/>
</dbReference>
<dbReference type="EMBL" id="LSMT01000175">
    <property type="protein sequence ID" value="PFX24468.1"/>
    <property type="molecule type" value="Genomic_DNA"/>
</dbReference>
<keyword evidence="2" id="KW-1133">Transmembrane helix</keyword>